<keyword evidence="2" id="KW-1185">Reference proteome</keyword>
<proteinExistence type="predicted"/>
<organism evidence="1 2">
    <name type="scientific">Colletotrichum chrysophilum</name>
    <dbReference type="NCBI Taxonomy" id="1836956"/>
    <lineage>
        <taxon>Eukaryota</taxon>
        <taxon>Fungi</taxon>
        <taxon>Dikarya</taxon>
        <taxon>Ascomycota</taxon>
        <taxon>Pezizomycotina</taxon>
        <taxon>Sordariomycetes</taxon>
        <taxon>Hypocreomycetidae</taxon>
        <taxon>Glomerellales</taxon>
        <taxon>Glomerellaceae</taxon>
        <taxon>Colletotrichum</taxon>
        <taxon>Colletotrichum gloeosporioides species complex</taxon>
    </lineage>
</organism>
<dbReference type="EMBL" id="JAQOWY010000143">
    <property type="protein sequence ID" value="KAK1849463.1"/>
    <property type="molecule type" value="Genomic_DNA"/>
</dbReference>
<dbReference type="AlphaFoldDB" id="A0AAD9AK50"/>
<evidence type="ECO:0000313" key="2">
    <source>
        <dbReference type="Proteomes" id="UP001243330"/>
    </source>
</evidence>
<name>A0AAD9AK50_9PEZI</name>
<evidence type="ECO:0000313" key="1">
    <source>
        <dbReference type="EMBL" id="KAK1849463.1"/>
    </source>
</evidence>
<sequence>MYVVYFHVHLHALASPSPTRISHSRIAHLCSLLPRRRWSHAFSAWLAGCPNPGLFAGLYSIAFSLGQRFTTGLPYAPPPVPQHGDNQELGRKIWLRQAL</sequence>
<accession>A0AAD9AK50</accession>
<gene>
    <name evidence="1" type="ORF">CCHR01_07908</name>
</gene>
<dbReference type="Proteomes" id="UP001243330">
    <property type="component" value="Unassembled WGS sequence"/>
</dbReference>
<comment type="caution">
    <text evidence="1">The sequence shown here is derived from an EMBL/GenBank/DDBJ whole genome shotgun (WGS) entry which is preliminary data.</text>
</comment>
<protein>
    <submittedName>
        <fullName evidence="1">Uncharacterized protein</fullName>
    </submittedName>
</protein>
<reference evidence="1" key="1">
    <citation type="submission" date="2023-01" db="EMBL/GenBank/DDBJ databases">
        <title>Colletotrichum chrysophilum M932 genome sequence.</title>
        <authorList>
            <person name="Baroncelli R."/>
        </authorList>
    </citation>
    <scope>NUCLEOTIDE SEQUENCE</scope>
    <source>
        <strain evidence="1">M932</strain>
    </source>
</reference>